<dbReference type="GO" id="GO:0008137">
    <property type="term" value="F:NADH dehydrogenase (ubiquinone) activity"/>
    <property type="evidence" value="ECO:0007669"/>
    <property type="project" value="UniProtKB-UniRule"/>
</dbReference>
<organism evidence="16">
    <name type="scientific">Marilyna darwinii</name>
    <name type="common">Darwin toadfish</name>
    <dbReference type="NCBI Taxonomy" id="303751"/>
    <lineage>
        <taxon>Eukaryota</taxon>
        <taxon>Metazoa</taxon>
        <taxon>Chordata</taxon>
        <taxon>Craniata</taxon>
        <taxon>Vertebrata</taxon>
        <taxon>Euteleostomi</taxon>
        <taxon>Actinopterygii</taxon>
        <taxon>Neopterygii</taxon>
        <taxon>Teleostei</taxon>
        <taxon>Neoteleostei</taxon>
        <taxon>Acanthomorphata</taxon>
        <taxon>Eupercaria</taxon>
        <taxon>Tetraodontiformes</taxon>
        <taxon>Tetradontoidea</taxon>
        <taxon>Tetraodontidae</taxon>
        <taxon>Marilyna</taxon>
    </lineage>
</organism>
<comment type="similarity">
    <text evidence="2 15">Belongs to the complex I subunit 6 family.</text>
</comment>
<feature type="transmembrane region" description="Helical" evidence="15">
    <location>
        <begin position="29"/>
        <end position="47"/>
    </location>
</feature>
<gene>
    <name evidence="16" type="primary">ND6</name>
</gene>
<proteinExistence type="inferred from homology"/>
<evidence type="ECO:0000256" key="8">
    <source>
        <dbReference type="ARBA" id="ARBA00022967"/>
    </source>
</evidence>
<evidence type="ECO:0000256" key="6">
    <source>
        <dbReference type="ARBA" id="ARBA00022660"/>
    </source>
</evidence>
<evidence type="ECO:0000256" key="9">
    <source>
        <dbReference type="ARBA" id="ARBA00022982"/>
    </source>
</evidence>
<accession>F2EN85</accession>
<evidence type="ECO:0000256" key="2">
    <source>
        <dbReference type="ARBA" id="ARBA00005698"/>
    </source>
</evidence>
<keyword evidence="6 15" id="KW-0679">Respiratory chain</keyword>
<evidence type="ECO:0000256" key="12">
    <source>
        <dbReference type="ARBA" id="ARBA00023128"/>
    </source>
</evidence>
<dbReference type="InterPro" id="IPR042106">
    <property type="entry name" value="Nuo/plastoQ_OxRdtase_6_NuoJ"/>
</dbReference>
<dbReference type="InterPro" id="IPR001457">
    <property type="entry name" value="NADH_UbQ/plastoQ_OxRdtase_su6"/>
</dbReference>
<keyword evidence="15" id="KW-0830">Ubiquinone</keyword>
<keyword evidence="13 15" id="KW-0472">Membrane</keyword>
<evidence type="ECO:0000256" key="11">
    <source>
        <dbReference type="ARBA" id="ARBA00023027"/>
    </source>
</evidence>
<dbReference type="CTD" id="4541"/>
<evidence type="ECO:0000256" key="5">
    <source>
        <dbReference type="ARBA" id="ARBA00022448"/>
    </source>
</evidence>
<dbReference type="EMBL" id="AP011937">
    <property type="protein sequence ID" value="BAK10053.1"/>
    <property type="molecule type" value="Genomic_DNA"/>
</dbReference>
<feature type="transmembrane region" description="Helical" evidence="15">
    <location>
        <begin position="53"/>
        <end position="73"/>
    </location>
</feature>
<keyword evidence="12 15" id="KW-0496">Mitochondrion</keyword>
<dbReference type="PANTHER" id="PTHR11435">
    <property type="entry name" value="NADH UBIQUINONE OXIDOREDUCTASE SUBUNIT ND6"/>
    <property type="match status" value="1"/>
</dbReference>
<keyword evidence="10 15" id="KW-1133">Transmembrane helix</keyword>
<dbReference type="PANTHER" id="PTHR11435:SF1">
    <property type="entry name" value="NADH-UBIQUINONE OXIDOREDUCTASE CHAIN 6"/>
    <property type="match status" value="1"/>
</dbReference>
<dbReference type="GeneID" id="10400446"/>
<dbReference type="Gene3D" id="1.20.120.1200">
    <property type="entry name" value="NADH-ubiquinone/plastoquinone oxidoreductase chain 6, subunit NuoJ"/>
    <property type="match status" value="1"/>
</dbReference>
<evidence type="ECO:0000256" key="4">
    <source>
        <dbReference type="ARBA" id="ARBA00021095"/>
    </source>
</evidence>
<evidence type="ECO:0000313" key="16">
    <source>
        <dbReference type="EMBL" id="BAK10053.1"/>
    </source>
</evidence>
<protein>
    <recommendedName>
        <fullName evidence="4 15">NADH-ubiquinone oxidoreductase chain 6</fullName>
        <ecNumber evidence="3 15">7.1.1.2</ecNumber>
    </recommendedName>
</protein>
<feature type="transmembrane region" description="Helical" evidence="15">
    <location>
        <begin position="85"/>
        <end position="103"/>
    </location>
</feature>
<dbReference type="InterPro" id="IPR050269">
    <property type="entry name" value="ComplexI_Subunit6"/>
</dbReference>
<evidence type="ECO:0000256" key="15">
    <source>
        <dbReference type="RuleBase" id="RU004430"/>
    </source>
</evidence>
<evidence type="ECO:0000256" key="10">
    <source>
        <dbReference type="ARBA" id="ARBA00022989"/>
    </source>
</evidence>
<dbReference type="AlphaFoldDB" id="F2EN85"/>
<keyword evidence="11 15" id="KW-0520">NAD</keyword>
<dbReference type="RefSeq" id="YP_004347650.1">
    <property type="nucleotide sequence ID" value="NC_015351.1"/>
</dbReference>
<evidence type="ECO:0000256" key="7">
    <source>
        <dbReference type="ARBA" id="ARBA00022692"/>
    </source>
</evidence>
<keyword evidence="8 15" id="KW-1278">Translocase</keyword>
<dbReference type="EC" id="7.1.1.2" evidence="3 15"/>
<keyword evidence="7 15" id="KW-0812">Transmembrane</keyword>
<geneLocation type="mitochondrion" evidence="16"/>
<evidence type="ECO:0000256" key="14">
    <source>
        <dbReference type="ARBA" id="ARBA00049551"/>
    </source>
</evidence>
<comment type="subcellular location">
    <subcellularLocation>
        <location evidence="1 15">Mitochondrion membrane</location>
        <topology evidence="1 15">Multi-pass membrane protein</topology>
    </subcellularLocation>
</comment>
<dbReference type="GO" id="GO:0031966">
    <property type="term" value="C:mitochondrial membrane"/>
    <property type="evidence" value="ECO:0007669"/>
    <property type="project" value="UniProtKB-SubCell"/>
</dbReference>
<reference evidence="16" key="1">
    <citation type="journal article" date="2011" name="PLoS ONE">
        <title>Multiple Invasions into Freshwater by Pufferfishes (Teleostei: Tetraodontidae): A Mitogenomic Perspective.</title>
        <authorList>
            <person name="Yamanoue Y."/>
            <person name="Miya M."/>
            <person name="Doi H."/>
            <person name="Mabuchi K."/>
            <person name="Sakai H."/>
            <person name="Nishida M."/>
        </authorList>
    </citation>
    <scope>NUCLEOTIDE SEQUENCE</scope>
    <source>
        <tissue evidence="16">Muscle</tissue>
    </source>
</reference>
<evidence type="ECO:0000256" key="3">
    <source>
        <dbReference type="ARBA" id="ARBA00012944"/>
    </source>
</evidence>
<evidence type="ECO:0000256" key="1">
    <source>
        <dbReference type="ARBA" id="ARBA00004225"/>
    </source>
</evidence>
<keyword evidence="5 15" id="KW-0813">Transport</keyword>
<comment type="function">
    <text evidence="15">Core subunit of the mitochondrial membrane respiratory chain NADH dehydrogenase (Complex I) which catalyzes electron transfer from NADH through the respiratory chain, using ubiquinone as an electron acceptor. Essential for the catalytic activity and assembly of complex I.</text>
</comment>
<feature type="transmembrane region" description="Helical" evidence="15">
    <location>
        <begin position="6"/>
        <end position="22"/>
    </location>
</feature>
<evidence type="ECO:0000256" key="13">
    <source>
        <dbReference type="ARBA" id="ARBA00023136"/>
    </source>
</evidence>
<feature type="transmembrane region" description="Helical" evidence="15">
    <location>
        <begin position="138"/>
        <end position="161"/>
    </location>
</feature>
<keyword evidence="9 15" id="KW-0249">Electron transport</keyword>
<sequence length="172" mass="18707">MQSMMVMLSLGIMVGMILLALNPSPFFGSLNLVLLVLYSCGILILYGGSFLSLVLLMIYLGGMLVVFVYSSALSADKDPEMPKSISFILGLGWYFLLVFGFWHKTTGGDGYWWSVCGELDWDSVFRCDMEGVSMMYSFGGGVLLVGAWALLLTLLVVLELVRGSGEGGLRAV</sequence>
<dbReference type="Pfam" id="PF00499">
    <property type="entry name" value="Oxidored_q3"/>
    <property type="match status" value="1"/>
</dbReference>
<comment type="catalytic activity">
    <reaction evidence="14 15">
        <text>a ubiquinone + NADH + 5 H(+)(in) = a ubiquinol + NAD(+) + 4 H(+)(out)</text>
        <dbReference type="Rhea" id="RHEA:29091"/>
        <dbReference type="Rhea" id="RHEA-COMP:9565"/>
        <dbReference type="Rhea" id="RHEA-COMP:9566"/>
        <dbReference type="ChEBI" id="CHEBI:15378"/>
        <dbReference type="ChEBI" id="CHEBI:16389"/>
        <dbReference type="ChEBI" id="CHEBI:17976"/>
        <dbReference type="ChEBI" id="CHEBI:57540"/>
        <dbReference type="ChEBI" id="CHEBI:57945"/>
        <dbReference type="EC" id="7.1.1.2"/>
    </reaction>
</comment>
<name>F2EN85_9TELE</name>